<dbReference type="EMBL" id="QICA01000001">
    <property type="protein sequence ID" value="RNL40099.1"/>
    <property type="molecule type" value="Genomic_DNA"/>
</dbReference>
<evidence type="ECO:0000256" key="1">
    <source>
        <dbReference type="SAM" id="SignalP"/>
    </source>
</evidence>
<comment type="caution">
    <text evidence="3">The sequence shown here is derived from an EMBL/GenBank/DDBJ whole genome shotgun (WGS) entry which is preliminary data.</text>
</comment>
<keyword evidence="4" id="KW-1185">Reference proteome</keyword>
<keyword evidence="1" id="KW-0732">Signal</keyword>
<evidence type="ECO:0000313" key="3">
    <source>
        <dbReference type="EMBL" id="RNL40099.1"/>
    </source>
</evidence>
<feature type="signal peptide" evidence="1">
    <location>
        <begin position="1"/>
        <end position="27"/>
    </location>
</feature>
<evidence type="ECO:0000259" key="2">
    <source>
        <dbReference type="Pfam" id="PF00174"/>
    </source>
</evidence>
<feature type="chain" id="PRO_5018293516" evidence="1">
    <location>
        <begin position="28"/>
        <end position="266"/>
    </location>
</feature>
<dbReference type="Pfam" id="PF00174">
    <property type="entry name" value="Oxidored_molyb"/>
    <property type="match status" value="1"/>
</dbReference>
<organism evidence="3 4">
    <name type="scientific">Adlercreutzia equolifaciens subsp. celatus DSM 18785</name>
    <dbReference type="NCBI Taxonomy" id="1121021"/>
    <lineage>
        <taxon>Bacteria</taxon>
        <taxon>Bacillati</taxon>
        <taxon>Actinomycetota</taxon>
        <taxon>Coriobacteriia</taxon>
        <taxon>Eggerthellales</taxon>
        <taxon>Eggerthellaceae</taxon>
        <taxon>Adlercreutzia</taxon>
    </lineage>
</organism>
<protein>
    <submittedName>
        <fullName evidence="3">Molybdopterin-binding protein</fullName>
    </submittedName>
</protein>
<reference evidence="3 4" key="1">
    <citation type="journal article" date="2019" name="Microbiol. Resour. Announc.">
        <title>Draft Genome Sequences of Type Strains of Gordonibacter faecihominis, Paraeggerthella hongkongensis, Parvibacter caecicola,Slackia equolifaciens, Slackia faecicanis, and Slackia isoflavoniconvertens.</title>
        <authorList>
            <person name="Danylec N."/>
            <person name="Stoll D.A."/>
            <person name="Dotsch A."/>
            <person name="Huch M."/>
        </authorList>
    </citation>
    <scope>NUCLEOTIDE SEQUENCE [LARGE SCALE GENOMIC DNA]</scope>
    <source>
        <strain evidence="3 4">DSM 18785</strain>
    </source>
</reference>
<feature type="domain" description="Oxidoreductase molybdopterin-binding" evidence="2">
    <location>
        <begin position="100"/>
        <end position="241"/>
    </location>
</feature>
<dbReference type="Gene3D" id="3.90.420.10">
    <property type="entry name" value="Oxidoreductase, molybdopterin-binding domain"/>
    <property type="match status" value="1"/>
</dbReference>
<dbReference type="InterPro" id="IPR000572">
    <property type="entry name" value="OxRdtase_Mopterin-bd_dom"/>
</dbReference>
<dbReference type="SUPFAM" id="SSF56524">
    <property type="entry name" value="Oxidoreductase molybdopterin-binding domain"/>
    <property type="match status" value="1"/>
</dbReference>
<dbReference type="RefSeq" id="WP_117284493.1">
    <property type="nucleotide sequence ID" value="NZ_JAMTCE010000001.1"/>
</dbReference>
<dbReference type="AlphaFoldDB" id="A0A3N0AZX4"/>
<proteinExistence type="predicted"/>
<accession>A0A3N0AZX4</accession>
<gene>
    <name evidence="3" type="ORF">DMP10_00625</name>
</gene>
<dbReference type="InterPro" id="IPR036374">
    <property type="entry name" value="OxRdtase_Mopterin-bd_sf"/>
</dbReference>
<evidence type="ECO:0000313" key="4">
    <source>
        <dbReference type="Proteomes" id="UP000278327"/>
    </source>
</evidence>
<dbReference type="Proteomes" id="UP000278327">
    <property type="component" value="Unassembled WGS sequence"/>
</dbReference>
<name>A0A3N0AZX4_9ACTN</name>
<sequence>MTDIKRITLSSLAAATLLASGAGTALAADYPVTDTADVEATTATSSVDDATAIQRASNPRPVEGTFTWDQSTITSNERISQMFSKAVTHLCGSVADLAQDNPLQWRLAVSGDVANAFTATVDEMAAEDSVQDTMSCTCGANPTDGGATITAEVKGIPVTYLIERAEACDGANAITFISSDGTETMMPLGYVIGRHAVISYEVNGEDLSASVGGNNQLWMTRTPAGYFVRDIVEVRITKEEATPAIPGEGHTYPNSPNVGITTASVA</sequence>